<organism evidence="4 5">
    <name type="scientific">Miscanthus lutarioriparius</name>
    <dbReference type="NCBI Taxonomy" id="422564"/>
    <lineage>
        <taxon>Eukaryota</taxon>
        <taxon>Viridiplantae</taxon>
        <taxon>Streptophyta</taxon>
        <taxon>Embryophyta</taxon>
        <taxon>Tracheophyta</taxon>
        <taxon>Spermatophyta</taxon>
        <taxon>Magnoliopsida</taxon>
        <taxon>Liliopsida</taxon>
        <taxon>Poales</taxon>
        <taxon>Poaceae</taxon>
        <taxon>PACMAD clade</taxon>
        <taxon>Panicoideae</taxon>
        <taxon>Andropogonodae</taxon>
        <taxon>Andropogoneae</taxon>
        <taxon>Saccharinae</taxon>
        <taxon>Miscanthus</taxon>
    </lineage>
</organism>
<evidence type="ECO:0000313" key="4">
    <source>
        <dbReference type="EMBL" id="CAD6262261.1"/>
    </source>
</evidence>
<feature type="region of interest" description="Disordered" evidence="1">
    <location>
        <begin position="1"/>
        <end position="71"/>
    </location>
</feature>
<dbReference type="PANTHER" id="PTHR33120:SF51">
    <property type="entry name" value="PIR2-LIKE HELICAL DOMAIN-CONTAINING PROTEIN"/>
    <property type="match status" value="1"/>
</dbReference>
<dbReference type="Pfam" id="PF12274">
    <property type="entry name" value="DUF3615"/>
    <property type="match status" value="1"/>
</dbReference>
<dbReference type="InterPro" id="IPR046527">
    <property type="entry name" value="PIR2-like_helical"/>
</dbReference>
<dbReference type="PANTHER" id="PTHR33120">
    <property type="entry name" value="EXPRESSED PROTEIN-RELATED"/>
    <property type="match status" value="1"/>
</dbReference>
<feature type="domain" description="PIR2-like helical" evidence="3">
    <location>
        <begin position="86"/>
        <end position="195"/>
    </location>
</feature>
<dbReference type="EMBL" id="CAJGYO010000012">
    <property type="protein sequence ID" value="CAD6262261.1"/>
    <property type="molecule type" value="Genomic_DNA"/>
</dbReference>
<dbReference type="OrthoDB" id="693957at2759"/>
<feature type="region of interest" description="Disordered" evidence="1">
    <location>
        <begin position="420"/>
        <end position="439"/>
    </location>
</feature>
<feature type="compositionally biased region" description="Basic and acidic residues" evidence="1">
    <location>
        <begin position="62"/>
        <end position="71"/>
    </location>
</feature>
<dbReference type="Pfam" id="PF20235">
    <property type="entry name" value="PIR2-like_helical"/>
    <property type="match status" value="1"/>
</dbReference>
<name>A0A811QT33_9POAL</name>
<evidence type="ECO:0000256" key="1">
    <source>
        <dbReference type="SAM" id="MobiDB-lite"/>
    </source>
</evidence>
<dbReference type="Proteomes" id="UP000604825">
    <property type="component" value="Unassembled WGS sequence"/>
</dbReference>
<evidence type="ECO:0000313" key="5">
    <source>
        <dbReference type="Proteomes" id="UP000604825"/>
    </source>
</evidence>
<feature type="compositionally biased region" description="Basic and acidic residues" evidence="1">
    <location>
        <begin position="420"/>
        <end position="433"/>
    </location>
</feature>
<dbReference type="InterPro" id="IPR022059">
    <property type="entry name" value="DUF3615"/>
</dbReference>
<proteinExistence type="predicted"/>
<evidence type="ECO:0000259" key="3">
    <source>
        <dbReference type="Pfam" id="PF20235"/>
    </source>
</evidence>
<sequence length="503" mass="56518">MAGRRNRSRRRRRLRAKLDSEASKSSSPQSSKSSSPQSSGSSSHDRAAECKKPLPNRQQQVTEEKSDLRRTTRDARAVRPFLLRLIRGYYIDAISRLPAAELRTTLARGLLVGGHCYGPLHPVHNIILNSVWYAAAFPFRADPIDVDVVTTEGISRLAHRSLDGLVAYLCHKCPDLSHDDALWHLALSLAALHGASASARGAVPFGRTELEAVPFQVAPQAARHPKPSALTRFVTSVLPPLERDVLSLLAGRRRLSSHDILRLSAMLQPLPLPDALAQQPCPRELSIRIGRIIAERRRCCRIAYQMFIDIADAALHKFARQTGARYRLHIIYSQSIVEAGDWCGLDQYVHINFMAWPKGKQTQSQIPVCFFAEAHNPATRNCSEEDITSCCMLGCAQPSSSHVDNCYACARINRKIDHPNGEEHFGGHSHKTDETEDDRDCPTTIDVDYRFFDPDRDIDLVKWYADKINRDEAIDSKLGLKKRSTNDEDVAKEDIEVYCRRYV</sequence>
<protein>
    <submittedName>
        <fullName evidence="4">Uncharacterized protein</fullName>
    </submittedName>
</protein>
<accession>A0A811QT33</accession>
<evidence type="ECO:0000259" key="2">
    <source>
        <dbReference type="Pfam" id="PF12274"/>
    </source>
</evidence>
<comment type="caution">
    <text evidence="4">The sequence shown here is derived from an EMBL/GenBank/DDBJ whole genome shotgun (WGS) entry which is preliminary data.</text>
</comment>
<feature type="domain" description="DUF3615" evidence="2">
    <location>
        <begin position="311"/>
        <end position="419"/>
    </location>
</feature>
<gene>
    <name evidence="4" type="ORF">NCGR_LOCUS45632</name>
</gene>
<dbReference type="AlphaFoldDB" id="A0A811QT33"/>
<feature type="compositionally biased region" description="Basic residues" evidence="1">
    <location>
        <begin position="1"/>
        <end position="15"/>
    </location>
</feature>
<feature type="compositionally biased region" description="Basic and acidic residues" evidence="1">
    <location>
        <begin position="43"/>
        <end position="52"/>
    </location>
</feature>
<keyword evidence="5" id="KW-1185">Reference proteome</keyword>
<reference evidence="4" key="1">
    <citation type="submission" date="2020-10" db="EMBL/GenBank/DDBJ databases">
        <authorList>
            <person name="Han B."/>
            <person name="Lu T."/>
            <person name="Zhao Q."/>
            <person name="Huang X."/>
            <person name="Zhao Y."/>
        </authorList>
    </citation>
    <scope>NUCLEOTIDE SEQUENCE</scope>
</reference>
<feature type="compositionally biased region" description="Low complexity" evidence="1">
    <location>
        <begin position="23"/>
        <end position="42"/>
    </location>
</feature>